<evidence type="ECO:0000256" key="2">
    <source>
        <dbReference type="SAM" id="SignalP"/>
    </source>
</evidence>
<dbReference type="InterPro" id="IPR011044">
    <property type="entry name" value="Quino_amine_DH_bsu"/>
</dbReference>
<dbReference type="PROSITE" id="PS51257">
    <property type="entry name" value="PROKAR_LIPOPROTEIN"/>
    <property type="match status" value="1"/>
</dbReference>
<reference evidence="4" key="1">
    <citation type="journal article" date="2019" name="Int. J. Syst. Evol. Microbiol.">
        <title>The Global Catalogue of Microorganisms (GCM) 10K type strain sequencing project: providing services to taxonomists for standard genome sequencing and annotation.</title>
        <authorList>
            <consortium name="The Broad Institute Genomics Platform"/>
            <consortium name="The Broad Institute Genome Sequencing Center for Infectious Disease"/>
            <person name="Wu L."/>
            <person name="Ma J."/>
        </authorList>
    </citation>
    <scope>NUCLEOTIDE SEQUENCE [LARGE SCALE GENOMIC DNA]</scope>
    <source>
        <strain evidence="4">JCM 19129</strain>
    </source>
</reference>
<dbReference type="Proteomes" id="UP001500368">
    <property type="component" value="Unassembled WGS sequence"/>
</dbReference>
<feature type="compositionally biased region" description="Basic and acidic residues" evidence="1">
    <location>
        <begin position="441"/>
        <end position="469"/>
    </location>
</feature>
<name>A0ABP9FWR3_9MICC</name>
<dbReference type="InterPro" id="IPR015943">
    <property type="entry name" value="WD40/YVTN_repeat-like_dom_sf"/>
</dbReference>
<organism evidence="3 4">
    <name type="scientific">Nesterenkonia rhizosphaerae</name>
    <dbReference type="NCBI Taxonomy" id="1348272"/>
    <lineage>
        <taxon>Bacteria</taxon>
        <taxon>Bacillati</taxon>
        <taxon>Actinomycetota</taxon>
        <taxon>Actinomycetes</taxon>
        <taxon>Micrococcales</taxon>
        <taxon>Micrococcaceae</taxon>
        <taxon>Nesterenkonia</taxon>
    </lineage>
</organism>
<feature type="region of interest" description="Disordered" evidence="1">
    <location>
        <begin position="27"/>
        <end position="81"/>
    </location>
</feature>
<proteinExistence type="predicted"/>
<keyword evidence="2" id="KW-0732">Signal</keyword>
<feature type="compositionally biased region" description="Acidic residues" evidence="1">
    <location>
        <begin position="53"/>
        <end position="65"/>
    </location>
</feature>
<protein>
    <submittedName>
        <fullName evidence="3">Zinc metallochaperone AztD</fullName>
    </submittedName>
</protein>
<dbReference type="Gene3D" id="2.130.10.10">
    <property type="entry name" value="YVTN repeat-like/Quinoprotein amine dehydrogenase"/>
    <property type="match status" value="1"/>
</dbReference>
<feature type="signal peptide" evidence="2">
    <location>
        <begin position="1"/>
        <end position="26"/>
    </location>
</feature>
<sequence length="478" mass="51085">MIRMNGKMSTLTSLALVSALALSACANGDGQEEPTDEPTAGAEASAEGAAADAAEDGGEDEEQVEPSDRPTHEAGGPSPRLAVTYDGGVSVIDGATLEVLGDFSAQGFVRVNPAGDGRHVFLAEGDSFRLLDAGTWGEPHGDHNHYYTTDPLLTDIAVDGDTPAHVVAHHGIGVLFFDGTGEYHWFDIADLDAESEIETESAATEGVHHGVAVVMEDGTRFETLEDRSGARVLDAEGEELARAENCPGVHGEAAGPDPIIAVGCEDGALIWDGSEFQKIDGGAEYARSGNLFPAEGSPIFLADYRTDQDVPMTEVALINAETLELTTADIGAAYNFRSLARGPEGEALVLAEDGQLHVIDAETGERIDQVQIMDEWTEPEEWQQPRPAIRVIGDIAYITEPEAQTIHMVDLTSLEIIHSAELDFVPNEIAAADGRPAHGAQEGEHDHGDHDHGDHDHGDEDHDHDHDHDHDDEDEHDH</sequence>
<feature type="region of interest" description="Disordered" evidence="1">
    <location>
        <begin position="435"/>
        <end position="478"/>
    </location>
</feature>
<feature type="chain" id="PRO_5046218328" evidence="2">
    <location>
        <begin position="27"/>
        <end position="478"/>
    </location>
</feature>
<comment type="caution">
    <text evidence="3">The sequence shown here is derived from an EMBL/GenBank/DDBJ whole genome shotgun (WGS) entry which is preliminary data.</text>
</comment>
<dbReference type="EMBL" id="BAABLW010000007">
    <property type="protein sequence ID" value="GAA4920765.1"/>
    <property type="molecule type" value="Genomic_DNA"/>
</dbReference>
<gene>
    <name evidence="3" type="primary">aztD</name>
    <name evidence="3" type="ORF">GCM10025790_16130</name>
</gene>
<keyword evidence="4" id="KW-1185">Reference proteome</keyword>
<evidence type="ECO:0000313" key="3">
    <source>
        <dbReference type="EMBL" id="GAA4920765.1"/>
    </source>
</evidence>
<evidence type="ECO:0000313" key="4">
    <source>
        <dbReference type="Proteomes" id="UP001500368"/>
    </source>
</evidence>
<feature type="compositionally biased region" description="Low complexity" evidence="1">
    <location>
        <begin position="40"/>
        <end position="52"/>
    </location>
</feature>
<dbReference type="SUPFAM" id="SSF50969">
    <property type="entry name" value="YVTN repeat-like/Quinoprotein amine dehydrogenase"/>
    <property type="match status" value="1"/>
</dbReference>
<accession>A0ABP9FWR3</accession>
<evidence type="ECO:0000256" key="1">
    <source>
        <dbReference type="SAM" id="MobiDB-lite"/>
    </source>
</evidence>